<proteinExistence type="predicted"/>
<dbReference type="Proteomes" id="UP001150603">
    <property type="component" value="Unassembled WGS sequence"/>
</dbReference>
<sequence length="170" mass="18508">MDQKEMNAFLKNFITELIIGTLIGGIIGFGIGLIRQAIKAAAQAIRVTTTFAKFAREIGGALKAAEQMKGVGKVVRLAEEGAKVSKEIFTRMWGTLPRNVQGQFTRLAPKLEKAKGLVKELGCDAIEHFVSFDIPNNQSVLRSSVCVFGLITTSGIRGYSNTQDYKYCGC</sequence>
<name>A0ACC1J309_9FUNG</name>
<protein>
    <submittedName>
        <fullName evidence="1">Uncharacterized protein</fullName>
    </submittedName>
</protein>
<reference evidence="1" key="1">
    <citation type="submission" date="2022-07" db="EMBL/GenBank/DDBJ databases">
        <title>Phylogenomic reconstructions and comparative analyses of Kickxellomycotina fungi.</title>
        <authorList>
            <person name="Reynolds N.K."/>
            <person name="Stajich J.E."/>
            <person name="Barry K."/>
            <person name="Grigoriev I.V."/>
            <person name="Crous P."/>
            <person name="Smith M.E."/>
        </authorList>
    </citation>
    <scope>NUCLEOTIDE SEQUENCE</scope>
    <source>
        <strain evidence="1">NRRL 5244</strain>
    </source>
</reference>
<organism evidence="1 2">
    <name type="scientific">Linderina macrospora</name>
    <dbReference type="NCBI Taxonomy" id="4868"/>
    <lineage>
        <taxon>Eukaryota</taxon>
        <taxon>Fungi</taxon>
        <taxon>Fungi incertae sedis</taxon>
        <taxon>Zoopagomycota</taxon>
        <taxon>Kickxellomycotina</taxon>
        <taxon>Kickxellomycetes</taxon>
        <taxon>Kickxellales</taxon>
        <taxon>Kickxellaceae</taxon>
        <taxon>Linderina</taxon>
    </lineage>
</organism>
<keyword evidence="2" id="KW-1185">Reference proteome</keyword>
<accession>A0ACC1J309</accession>
<gene>
    <name evidence="1" type="ORF">FBU59_005431</name>
</gene>
<evidence type="ECO:0000313" key="2">
    <source>
        <dbReference type="Proteomes" id="UP001150603"/>
    </source>
</evidence>
<comment type="caution">
    <text evidence="1">The sequence shown here is derived from an EMBL/GenBank/DDBJ whole genome shotgun (WGS) entry which is preliminary data.</text>
</comment>
<dbReference type="EMBL" id="JANBPW010004305">
    <property type="protein sequence ID" value="KAJ1935300.1"/>
    <property type="molecule type" value="Genomic_DNA"/>
</dbReference>
<evidence type="ECO:0000313" key="1">
    <source>
        <dbReference type="EMBL" id="KAJ1935300.1"/>
    </source>
</evidence>
<feature type="non-terminal residue" evidence="1">
    <location>
        <position position="170"/>
    </location>
</feature>